<comment type="caution">
    <text evidence="2">The sequence shown here is derived from an EMBL/GenBank/DDBJ whole genome shotgun (WGS) entry which is preliminary data.</text>
</comment>
<feature type="compositionally biased region" description="Low complexity" evidence="1">
    <location>
        <begin position="206"/>
        <end position="218"/>
    </location>
</feature>
<sequence length="234" mass="23885">MAAEEASCWQPYEVEAAKVRDLHVMLMLGSLKCKSLNVGLADKYSAFTDRHIGLLSSYNNVLKARFMRTSGISDGLRAYEEFNTKLGNTHSGNPQTASYCQMMDTLLTVATDARDTELPKLAQNFSESRMGIETVCAAVAAPVTIAATAASAPAPAPTATPPASPVPASVAIADPPASSTSAVAALEAAAVALQTAAASLKAQPAAPTATPSADVPTALPTAQPASATIITPAG</sequence>
<organism evidence="2 3">
    <name type="scientific">Sphingobium vermicomposti</name>
    <dbReference type="NCBI Taxonomy" id="529005"/>
    <lineage>
        <taxon>Bacteria</taxon>
        <taxon>Pseudomonadati</taxon>
        <taxon>Pseudomonadota</taxon>
        <taxon>Alphaproteobacteria</taxon>
        <taxon>Sphingomonadales</taxon>
        <taxon>Sphingomonadaceae</taxon>
        <taxon>Sphingobium</taxon>
    </lineage>
</organism>
<dbReference type="Proteomes" id="UP000576821">
    <property type="component" value="Unassembled WGS sequence"/>
</dbReference>
<evidence type="ECO:0000313" key="3">
    <source>
        <dbReference type="Proteomes" id="UP000576821"/>
    </source>
</evidence>
<accession>A0A846M4U4</accession>
<name>A0A846M4U4_9SPHN</name>
<proteinExistence type="predicted"/>
<feature type="compositionally biased region" description="Polar residues" evidence="1">
    <location>
        <begin position="223"/>
        <end position="234"/>
    </location>
</feature>
<feature type="region of interest" description="Disordered" evidence="1">
    <location>
        <begin position="206"/>
        <end position="234"/>
    </location>
</feature>
<keyword evidence="3" id="KW-1185">Reference proteome</keyword>
<reference evidence="2 3" key="1">
    <citation type="submission" date="2020-03" db="EMBL/GenBank/DDBJ databases">
        <title>Genomic Encyclopedia of Type Strains, Phase IV (KMG-IV): sequencing the most valuable type-strain genomes for metagenomic binning, comparative biology and taxonomic classification.</title>
        <authorList>
            <person name="Goeker M."/>
        </authorList>
    </citation>
    <scope>NUCLEOTIDE SEQUENCE [LARGE SCALE GENOMIC DNA]</scope>
    <source>
        <strain evidence="2 3">DSM 21299</strain>
    </source>
</reference>
<dbReference type="AlphaFoldDB" id="A0A846M4U4"/>
<protein>
    <submittedName>
        <fullName evidence="2">Uncharacterized protein</fullName>
    </submittedName>
</protein>
<dbReference type="RefSeq" id="WP_243855583.1">
    <property type="nucleotide sequence ID" value="NZ_JAASQR010000001.1"/>
</dbReference>
<dbReference type="EMBL" id="JAASQR010000001">
    <property type="protein sequence ID" value="NIJ15601.1"/>
    <property type="molecule type" value="Genomic_DNA"/>
</dbReference>
<evidence type="ECO:0000256" key="1">
    <source>
        <dbReference type="SAM" id="MobiDB-lite"/>
    </source>
</evidence>
<gene>
    <name evidence="2" type="ORF">FHS54_000550</name>
</gene>
<evidence type="ECO:0000313" key="2">
    <source>
        <dbReference type="EMBL" id="NIJ15601.1"/>
    </source>
</evidence>